<sequence length="330" mass="35392">MSEWSAATLRPLVGDLRQVASVRRVVFDDGAERGVRALAFSTGGGLDFSVLADRSMDIGLLSWQGIPLSWQSPAGFVAPTLLDVDSEDGRGFNRGFSGFLVTCGLSHIRLPRNGEPQHGRLPFSPAAIKAYGESWQAATPFLHCEGEITQARYGGEALRLHRRIEAPIGGAAILIRDTVENVGTTDTKQPMLYHFNLGYPAIMTGSTVELDGRRLIGPIELPDAENGLVTARTWPASGPTAMCVLRSPGGLAVRFEFDTDALGHLQLWHDLRPGVGVLSIEPCTSGRPTDGSSPAEAVLRPGERRSYRVLVSIEGNAAATLPRPSQADTD</sequence>
<organism evidence="1 2">
    <name type="scientific">Mesorhizobium temperatum</name>
    <dbReference type="NCBI Taxonomy" id="241416"/>
    <lineage>
        <taxon>Bacteria</taxon>
        <taxon>Pseudomonadati</taxon>
        <taxon>Pseudomonadota</taxon>
        <taxon>Alphaproteobacteria</taxon>
        <taxon>Hyphomicrobiales</taxon>
        <taxon>Phyllobacteriaceae</taxon>
        <taxon>Mesorhizobium</taxon>
    </lineage>
</organism>
<keyword evidence="2" id="KW-1185">Reference proteome</keyword>
<dbReference type="RefSeq" id="WP_095496420.1">
    <property type="nucleotide sequence ID" value="NZ_NPKJ01000075.1"/>
</dbReference>
<evidence type="ECO:0000313" key="1">
    <source>
        <dbReference type="EMBL" id="PAQ05010.1"/>
    </source>
</evidence>
<dbReference type="Proteomes" id="UP000216442">
    <property type="component" value="Unassembled WGS sequence"/>
</dbReference>
<dbReference type="AlphaFoldDB" id="A0A271LCI1"/>
<dbReference type="GO" id="GO:0030246">
    <property type="term" value="F:carbohydrate binding"/>
    <property type="evidence" value="ECO:0007669"/>
    <property type="project" value="InterPro"/>
</dbReference>
<dbReference type="Gene3D" id="2.70.98.10">
    <property type="match status" value="1"/>
</dbReference>
<comment type="caution">
    <text evidence="1">The sequence shown here is derived from an EMBL/GenBank/DDBJ whole genome shotgun (WGS) entry which is preliminary data.</text>
</comment>
<evidence type="ECO:0008006" key="3">
    <source>
        <dbReference type="Google" id="ProtNLM"/>
    </source>
</evidence>
<accession>A0A271LCI1</accession>
<gene>
    <name evidence="1" type="ORF">CIT26_32665</name>
</gene>
<dbReference type="OrthoDB" id="9791280at2"/>
<dbReference type="Pfam" id="PF14486">
    <property type="entry name" value="DUF4432"/>
    <property type="match status" value="1"/>
</dbReference>
<evidence type="ECO:0000313" key="2">
    <source>
        <dbReference type="Proteomes" id="UP000216442"/>
    </source>
</evidence>
<reference evidence="1 2" key="1">
    <citation type="submission" date="2017-08" db="EMBL/GenBank/DDBJ databases">
        <title>Mesorhizobium wenxinae sp. nov., a novel rhizobial species isolated from root nodules of chickpea (Cicer arietinum L.).</title>
        <authorList>
            <person name="Zhang J."/>
        </authorList>
    </citation>
    <scope>NUCLEOTIDE SEQUENCE [LARGE SCALE GENOMIC DNA]</scope>
    <source>
        <strain evidence="1 2">SDW018</strain>
    </source>
</reference>
<dbReference type="InterPro" id="IPR027839">
    <property type="entry name" value="DUF4432"/>
</dbReference>
<dbReference type="EMBL" id="NPKJ01000075">
    <property type="protein sequence ID" value="PAQ05010.1"/>
    <property type="molecule type" value="Genomic_DNA"/>
</dbReference>
<protein>
    <recommendedName>
        <fullName evidence="3">DUF4432 domain-containing protein</fullName>
    </recommendedName>
</protein>
<name>A0A271LCI1_9HYPH</name>
<dbReference type="InterPro" id="IPR014718">
    <property type="entry name" value="GH-type_carb-bd"/>
</dbReference>
<proteinExistence type="predicted"/>